<protein>
    <submittedName>
        <fullName evidence="1">Uncharacterized protein</fullName>
    </submittedName>
</protein>
<dbReference type="Proteomes" id="UP000509161">
    <property type="component" value="Segment"/>
</dbReference>
<dbReference type="EMBL" id="MT442039">
    <property type="protein sequence ID" value="QKN88539.1"/>
    <property type="molecule type" value="Genomic_DNA"/>
</dbReference>
<organism evidence="1 2">
    <name type="scientific">Vibrio phage vB_ValS_X1</name>
    <dbReference type="NCBI Taxonomy" id="2736341"/>
    <lineage>
        <taxon>Viruses</taxon>
        <taxon>Duplodnaviria</taxon>
        <taxon>Heunggongvirae</taxon>
        <taxon>Uroviricota</taxon>
        <taxon>Caudoviricetes</taxon>
        <taxon>Demerecviridae</taxon>
        <taxon>Pogseptimavirus</taxon>
        <taxon>Pogseptimavirus VspSw1</taxon>
    </lineage>
</organism>
<sequence length="86" mass="9896">MPKHTLKLGDYIAEIEINDANNGLTFEVSDTISTDTEYTGNINYSGCIHIYTDCLHLCEPEDLQRVQDELTELRNFWRTNCKNAIL</sequence>
<proteinExistence type="predicted"/>
<evidence type="ECO:0000313" key="2">
    <source>
        <dbReference type="Proteomes" id="UP000509161"/>
    </source>
</evidence>
<accession>A0A6M9Z844</accession>
<name>A0A6M9Z844_9CAUD</name>
<gene>
    <name evidence="1" type="ORF">vBValSX1_146</name>
</gene>
<reference evidence="1 2" key="1">
    <citation type="submission" date="2020-05" db="EMBL/GenBank/DDBJ databases">
        <title>Biological and Genomic Analysis of Vibrio Phage vB_ValS_X1 Sheds Novel Insights into Evolution and Interaction of Vibrio-phage.</title>
        <authorList>
            <person name="Zhong W."/>
            <person name="Yang Y."/>
            <person name="Cai L."/>
            <person name="Xu J."/>
            <person name="Zhang R."/>
        </authorList>
    </citation>
    <scope>NUCLEOTIDE SEQUENCE [LARGE SCALE GENOMIC DNA]</scope>
</reference>
<evidence type="ECO:0000313" key="1">
    <source>
        <dbReference type="EMBL" id="QKN88539.1"/>
    </source>
</evidence>